<keyword evidence="2" id="KW-1185">Reference proteome</keyword>
<dbReference type="Proteomes" id="UP000218427">
    <property type="component" value="Unassembled WGS sequence"/>
</dbReference>
<reference evidence="1" key="1">
    <citation type="submission" date="2017-08" db="EMBL/GenBank/DDBJ databases">
        <title>Microbulbifer marisrubri sp. nov., a halophilic alphaproteobacterium isolated from marine sediment of the Yellow Sea, China.</title>
        <authorList>
            <person name="Zhang G."/>
            <person name="Xiong Q."/>
        </authorList>
    </citation>
    <scope>NUCLEOTIDE SEQUENCE [LARGE SCALE GENOMIC DNA]</scope>
    <source>
        <strain evidence="1">WRN-8</strain>
    </source>
</reference>
<comment type="caution">
    <text evidence="1">The sequence shown here is derived from an EMBL/GenBank/DDBJ whole genome shotgun (WGS) entry which is preliminary data.</text>
</comment>
<dbReference type="EMBL" id="LRFG02000004">
    <property type="protein sequence ID" value="PCO04652.1"/>
    <property type="molecule type" value="Genomic_DNA"/>
</dbReference>
<organism evidence="1 2">
    <name type="scientific">Microbulbifer flavimaris</name>
    <dbReference type="NCBI Taxonomy" id="1781068"/>
    <lineage>
        <taxon>Bacteria</taxon>
        <taxon>Pseudomonadati</taxon>
        <taxon>Pseudomonadota</taxon>
        <taxon>Gammaproteobacteria</taxon>
        <taxon>Cellvibrionales</taxon>
        <taxon>Microbulbiferaceae</taxon>
        <taxon>Microbulbifer</taxon>
    </lineage>
</organism>
<evidence type="ECO:0000313" key="2">
    <source>
        <dbReference type="Proteomes" id="UP000218427"/>
    </source>
</evidence>
<protein>
    <submittedName>
        <fullName evidence="1">Uncharacterized protein</fullName>
    </submittedName>
</protein>
<name>A0ABX4HY74_9GAMM</name>
<proteinExistence type="predicted"/>
<accession>A0ABX4HY74</accession>
<sequence length="96" mass="10279">MTRGNFTAHIVMPAQAGIHNPRGFSHLHNWILDQVRGDEEGFNVLVVMPAQAGIQKPQSTSTCQGAGSLMKSLVTKVVLVCSAVMLGQDKVPQAPK</sequence>
<gene>
    <name evidence="1" type="ORF">AWR36_011595</name>
</gene>
<evidence type="ECO:0000313" key="1">
    <source>
        <dbReference type="EMBL" id="PCO04652.1"/>
    </source>
</evidence>